<evidence type="ECO:0000313" key="7">
    <source>
        <dbReference type="EMBL" id="KAL1529580.1"/>
    </source>
</evidence>
<name>A0AB34K634_PRYPA</name>
<evidence type="ECO:0000313" key="8">
    <source>
        <dbReference type="Proteomes" id="UP001515480"/>
    </source>
</evidence>
<evidence type="ECO:0000256" key="4">
    <source>
        <dbReference type="ARBA" id="ARBA00023002"/>
    </source>
</evidence>
<dbReference type="Gene3D" id="2.60.120.620">
    <property type="entry name" value="q2cbj1_9rhob like domain"/>
    <property type="match status" value="1"/>
</dbReference>
<dbReference type="GO" id="GO:0051213">
    <property type="term" value="F:dioxygenase activity"/>
    <property type="evidence" value="ECO:0007669"/>
    <property type="project" value="UniProtKB-KW"/>
</dbReference>
<dbReference type="InterPro" id="IPR005123">
    <property type="entry name" value="Oxoglu/Fe-dep_dioxygenase_dom"/>
</dbReference>
<gene>
    <name evidence="7" type="ORF">AB1Y20_000523</name>
</gene>
<keyword evidence="2" id="KW-0479">Metal-binding</keyword>
<keyword evidence="8" id="KW-1185">Reference proteome</keyword>
<comment type="cofactor">
    <cofactor evidence="1">
        <name>L-ascorbate</name>
        <dbReference type="ChEBI" id="CHEBI:38290"/>
    </cofactor>
</comment>
<dbReference type="EMBL" id="JBGBPQ010000001">
    <property type="protein sequence ID" value="KAL1529580.1"/>
    <property type="molecule type" value="Genomic_DNA"/>
</dbReference>
<evidence type="ECO:0000256" key="5">
    <source>
        <dbReference type="ARBA" id="ARBA00023004"/>
    </source>
</evidence>
<evidence type="ECO:0000256" key="2">
    <source>
        <dbReference type="ARBA" id="ARBA00022723"/>
    </source>
</evidence>
<dbReference type="PANTHER" id="PTHR14650:SF1">
    <property type="entry name" value="2-OXOGLUTARATE AND IRON-DEPENDENT OXYGENASE DOMAIN-CONTAINING PROTEIN 3"/>
    <property type="match status" value="1"/>
</dbReference>
<dbReference type="SMART" id="SM00702">
    <property type="entry name" value="P4Hc"/>
    <property type="match status" value="1"/>
</dbReference>
<dbReference type="GO" id="GO:0016705">
    <property type="term" value="F:oxidoreductase activity, acting on paired donors, with incorporation or reduction of molecular oxygen"/>
    <property type="evidence" value="ECO:0007669"/>
    <property type="project" value="InterPro"/>
</dbReference>
<proteinExistence type="predicted"/>
<keyword evidence="5" id="KW-0408">Iron</keyword>
<comment type="caution">
    <text evidence="7">The sequence shown here is derived from an EMBL/GenBank/DDBJ whole genome shotgun (WGS) entry which is preliminary data.</text>
</comment>
<dbReference type="GO" id="GO:0016020">
    <property type="term" value="C:membrane"/>
    <property type="evidence" value="ECO:0007669"/>
    <property type="project" value="TreeGrafter"/>
</dbReference>
<sequence length="411" mass="45454">MEMGSALCPYWSSLLRELAEAQCALQAPRSTALVWRPAGRRPREPRISRCSSMLPALAWAAPLVSALTVGTLPRSSPTPVAQSPPLAPFEAAVQLCELRSRGVHESLSPSVPRLLRQVFDEDFRRVLRTSGDRAKTVHNLTCFQPEEGVDGSLLFDEALTALPLREGRVCLGGECCSACSRVTFPQLATHRECVDFRRQLDSVMAPASEHPHHNLYLASCAAAGDVRTTLTFIRLVERMRRVVAHEYGLQLANIAPRSTFISRITGDAVDESRRSLHVDESSYSSFHYSCVLYLSSQGEDFEGGGFSFSDPPESEGGSRVLRSLLPRAGLAIAFSSGWENAHFVEPVLAGSRFAMPTFFSTRPSSAGEDDNYVFDDEVIADSLWRMALMPETENDCRQLLQQWHQLFTEST</sequence>
<keyword evidence="4" id="KW-0560">Oxidoreductase</keyword>
<dbReference type="PANTHER" id="PTHR14650">
    <property type="entry name" value="PROLYL HYDROXYLASE-RELATED"/>
    <property type="match status" value="1"/>
</dbReference>
<dbReference type="InterPro" id="IPR006620">
    <property type="entry name" value="Pro_4_hyd_alph"/>
</dbReference>
<evidence type="ECO:0000256" key="3">
    <source>
        <dbReference type="ARBA" id="ARBA00022964"/>
    </source>
</evidence>
<dbReference type="Pfam" id="PF13640">
    <property type="entry name" value="2OG-FeII_Oxy_3"/>
    <property type="match status" value="1"/>
</dbReference>
<dbReference type="GO" id="GO:0031418">
    <property type="term" value="F:L-ascorbic acid binding"/>
    <property type="evidence" value="ECO:0007669"/>
    <property type="project" value="InterPro"/>
</dbReference>
<dbReference type="Proteomes" id="UP001515480">
    <property type="component" value="Unassembled WGS sequence"/>
</dbReference>
<dbReference type="InterPro" id="IPR039210">
    <property type="entry name" value="OGFOD3"/>
</dbReference>
<evidence type="ECO:0000259" key="6">
    <source>
        <dbReference type="PROSITE" id="PS51471"/>
    </source>
</evidence>
<accession>A0AB34K634</accession>
<reference evidence="7 8" key="1">
    <citation type="journal article" date="2024" name="Science">
        <title>Giant polyketide synthase enzymes in the biosynthesis of giant marine polyether toxins.</title>
        <authorList>
            <person name="Fallon T.R."/>
            <person name="Shende V.V."/>
            <person name="Wierzbicki I.H."/>
            <person name="Pendleton A.L."/>
            <person name="Watervoot N.F."/>
            <person name="Auber R.P."/>
            <person name="Gonzalez D.J."/>
            <person name="Wisecaver J.H."/>
            <person name="Moore B.S."/>
        </authorList>
    </citation>
    <scope>NUCLEOTIDE SEQUENCE [LARGE SCALE GENOMIC DNA]</scope>
    <source>
        <strain evidence="7 8">12B1</strain>
    </source>
</reference>
<feature type="domain" description="Fe2OG dioxygenase" evidence="6">
    <location>
        <begin position="255"/>
        <end position="362"/>
    </location>
</feature>
<dbReference type="AlphaFoldDB" id="A0AB34K634"/>
<dbReference type="GO" id="GO:0005506">
    <property type="term" value="F:iron ion binding"/>
    <property type="evidence" value="ECO:0007669"/>
    <property type="project" value="InterPro"/>
</dbReference>
<protein>
    <recommendedName>
        <fullName evidence="6">Fe2OG dioxygenase domain-containing protein</fullName>
    </recommendedName>
</protein>
<dbReference type="InterPro" id="IPR044862">
    <property type="entry name" value="Pro_4_hyd_alph_FE2OG_OXY"/>
</dbReference>
<keyword evidence="3" id="KW-0223">Dioxygenase</keyword>
<organism evidence="7 8">
    <name type="scientific">Prymnesium parvum</name>
    <name type="common">Toxic golden alga</name>
    <dbReference type="NCBI Taxonomy" id="97485"/>
    <lineage>
        <taxon>Eukaryota</taxon>
        <taxon>Haptista</taxon>
        <taxon>Haptophyta</taxon>
        <taxon>Prymnesiophyceae</taxon>
        <taxon>Prymnesiales</taxon>
        <taxon>Prymnesiaceae</taxon>
        <taxon>Prymnesium</taxon>
    </lineage>
</organism>
<evidence type="ECO:0000256" key="1">
    <source>
        <dbReference type="ARBA" id="ARBA00001961"/>
    </source>
</evidence>
<dbReference type="PROSITE" id="PS51471">
    <property type="entry name" value="FE2OG_OXY"/>
    <property type="match status" value="1"/>
</dbReference>